<gene>
    <name evidence="8" type="ORF">CHS0354_006799</name>
</gene>
<feature type="transmembrane region" description="Helical" evidence="7">
    <location>
        <begin position="138"/>
        <end position="162"/>
    </location>
</feature>
<evidence type="ECO:0000256" key="2">
    <source>
        <dbReference type="ARBA" id="ARBA00022692"/>
    </source>
</evidence>
<keyword evidence="2 7" id="KW-0812">Transmembrane</keyword>
<evidence type="ECO:0000256" key="1">
    <source>
        <dbReference type="ARBA" id="ARBA00004141"/>
    </source>
</evidence>
<feature type="transmembrane region" description="Helical" evidence="7">
    <location>
        <begin position="436"/>
        <end position="454"/>
    </location>
</feature>
<evidence type="ECO:0000256" key="3">
    <source>
        <dbReference type="ARBA" id="ARBA00022989"/>
    </source>
</evidence>
<dbReference type="GO" id="GO:0050909">
    <property type="term" value="P:sensory perception of taste"/>
    <property type="evidence" value="ECO:0007669"/>
    <property type="project" value="InterPro"/>
</dbReference>
<feature type="transmembrane region" description="Helical" evidence="7">
    <location>
        <begin position="107"/>
        <end position="126"/>
    </location>
</feature>
<feature type="transmembrane region" description="Helical" evidence="7">
    <location>
        <begin position="195"/>
        <end position="221"/>
    </location>
</feature>
<reference evidence="8" key="2">
    <citation type="journal article" date="2021" name="Genome Biol. Evol.">
        <title>Developing a high-quality reference genome for a parasitic bivalve with doubly uniparental inheritance (Bivalvia: Unionida).</title>
        <authorList>
            <person name="Smith C.H."/>
        </authorList>
    </citation>
    <scope>NUCLEOTIDE SEQUENCE</scope>
    <source>
        <strain evidence="8">CHS0354</strain>
        <tissue evidence="8">Mantle</tissue>
    </source>
</reference>
<feature type="transmembrane region" description="Helical" evidence="7">
    <location>
        <begin position="361"/>
        <end position="382"/>
    </location>
</feature>
<keyword evidence="9" id="KW-1185">Reference proteome</keyword>
<dbReference type="Pfam" id="PF08395">
    <property type="entry name" value="7tm_7"/>
    <property type="match status" value="1"/>
</dbReference>
<comment type="subcellular location">
    <subcellularLocation>
        <location evidence="1">Membrane</location>
        <topology evidence="1">Multi-pass membrane protein</topology>
    </subcellularLocation>
</comment>
<dbReference type="AlphaFoldDB" id="A0AAE0S992"/>
<evidence type="ECO:0000256" key="4">
    <source>
        <dbReference type="ARBA" id="ARBA00023136"/>
    </source>
</evidence>
<dbReference type="GO" id="GO:0051606">
    <property type="term" value="P:detection of stimulus"/>
    <property type="evidence" value="ECO:0007669"/>
    <property type="project" value="UniProtKB-ARBA"/>
</dbReference>
<evidence type="ECO:0000256" key="5">
    <source>
        <dbReference type="ARBA" id="ARBA00023170"/>
    </source>
</evidence>
<dbReference type="InterPro" id="IPR013604">
    <property type="entry name" value="7TM_chemorcpt"/>
</dbReference>
<evidence type="ECO:0008006" key="10">
    <source>
        <dbReference type="Google" id="ProtNLM"/>
    </source>
</evidence>
<dbReference type="PANTHER" id="PTHR21421:SF29">
    <property type="entry name" value="GUSTATORY RECEPTOR 5A FOR TREHALOSE-RELATED"/>
    <property type="match status" value="1"/>
</dbReference>
<proteinExistence type="predicted"/>
<feature type="transmembrane region" description="Helical" evidence="7">
    <location>
        <begin position="241"/>
        <end position="271"/>
    </location>
</feature>
<feature type="coiled-coil region" evidence="6">
    <location>
        <begin position="291"/>
        <end position="318"/>
    </location>
</feature>
<accession>A0AAE0S992</accession>
<dbReference type="GO" id="GO:0038023">
    <property type="term" value="F:signaling receptor activity"/>
    <property type="evidence" value="ECO:0007669"/>
    <property type="project" value="UniProtKB-ARBA"/>
</dbReference>
<comment type="caution">
    <text evidence="8">The sequence shown here is derived from an EMBL/GenBank/DDBJ whole genome shotgun (WGS) entry which is preliminary data.</text>
</comment>
<keyword evidence="5" id="KW-0675">Receptor</keyword>
<sequence length="455" mass="51622">MEEGRAKEIALKVGKNVIQAGKNKIWPTEGKKSVKSQQFPRLDEDNLSELDVTNNDDSKSIQKKTIGSSENEKGSIHNVYKPIEYVLRFCGIYLFEKMKTTTHCLHTLYCACVLILQWFDVVRMLVSVFIETVSSGSFVSIFTFVIHFMSTLYTITVALFVFRTHHQNLITLLNEYFKKHATNVNFKKTAKRMTVVMTILVIVTLSIVILGIVVSLTNLLPDAAAFTKQFVPNGLYVQTGTVGYVILIILIGFARALSTLGTFTIYIYYYLTIFIFWKEYQDIQRQVEGSLKHGNDDVSKLEENLEGLRIRHDDLSRIIIKFNDILVHFISIIYMSASPTSAFLIYGLFNGQLNVGDASVFIWSLTTNNLQMVIMTIVGAILNAKAHEPMYHLHRIQILKISDKTFQSVSLFLWRLQGPPIGISVWRLFVISKKTILVILLAVMAYTAIVSSSVK</sequence>
<dbReference type="Proteomes" id="UP001195483">
    <property type="component" value="Unassembled WGS sequence"/>
</dbReference>
<dbReference type="EMBL" id="JAEAOA010000468">
    <property type="protein sequence ID" value="KAK3587155.1"/>
    <property type="molecule type" value="Genomic_DNA"/>
</dbReference>
<evidence type="ECO:0000256" key="7">
    <source>
        <dbReference type="SAM" id="Phobius"/>
    </source>
</evidence>
<evidence type="ECO:0000313" key="8">
    <source>
        <dbReference type="EMBL" id="KAK3587155.1"/>
    </source>
</evidence>
<keyword evidence="3 7" id="KW-1133">Transmembrane helix</keyword>
<name>A0AAE0S992_9BIVA</name>
<reference evidence="8" key="3">
    <citation type="submission" date="2023-05" db="EMBL/GenBank/DDBJ databases">
        <authorList>
            <person name="Smith C.H."/>
        </authorList>
    </citation>
    <scope>NUCLEOTIDE SEQUENCE</scope>
    <source>
        <strain evidence="8">CHS0354</strain>
        <tissue evidence="8">Mantle</tissue>
    </source>
</reference>
<dbReference type="GO" id="GO:0016020">
    <property type="term" value="C:membrane"/>
    <property type="evidence" value="ECO:0007669"/>
    <property type="project" value="UniProtKB-SubCell"/>
</dbReference>
<reference evidence="8" key="1">
    <citation type="journal article" date="2021" name="Genome Biol. Evol.">
        <title>A High-Quality Reference Genome for a Parasitic Bivalve with Doubly Uniparental Inheritance (Bivalvia: Unionida).</title>
        <authorList>
            <person name="Smith C.H."/>
        </authorList>
    </citation>
    <scope>NUCLEOTIDE SEQUENCE</scope>
    <source>
        <strain evidence="8">CHS0354</strain>
    </source>
</reference>
<keyword evidence="4 7" id="KW-0472">Membrane</keyword>
<evidence type="ECO:0000256" key="6">
    <source>
        <dbReference type="SAM" id="Coils"/>
    </source>
</evidence>
<evidence type="ECO:0000313" key="9">
    <source>
        <dbReference type="Proteomes" id="UP001195483"/>
    </source>
</evidence>
<organism evidence="8 9">
    <name type="scientific">Potamilus streckersoni</name>
    <dbReference type="NCBI Taxonomy" id="2493646"/>
    <lineage>
        <taxon>Eukaryota</taxon>
        <taxon>Metazoa</taxon>
        <taxon>Spiralia</taxon>
        <taxon>Lophotrochozoa</taxon>
        <taxon>Mollusca</taxon>
        <taxon>Bivalvia</taxon>
        <taxon>Autobranchia</taxon>
        <taxon>Heteroconchia</taxon>
        <taxon>Palaeoheterodonta</taxon>
        <taxon>Unionida</taxon>
        <taxon>Unionoidea</taxon>
        <taxon>Unionidae</taxon>
        <taxon>Ambleminae</taxon>
        <taxon>Lampsilini</taxon>
        <taxon>Potamilus</taxon>
    </lineage>
</organism>
<feature type="transmembrane region" description="Helical" evidence="7">
    <location>
        <begin position="325"/>
        <end position="349"/>
    </location>
</feature>
<dbReference type="PANTHER" id="PTHR21421">
    <property type="entry name" value="GUSTATORY RECEPTOR"/>
    <property type="match status" value="1"/>
</dbReference>
<keyword evidence="6" id="KW-0175">Coiled coil</keyword>
<protein>
    <recommendedName>
        <fullName evidence="10">Gustatory receptor</fullName>
    </recommendedName>
</protein>